<feature type="transmembrane region" description="Helical" evidence="20">
    <location>
        <begin position="174"/>
        <end position="194"/>
    </location>
</feature>
<keyword evidence="4" id="KW-0153">Cholesterol metabolism</keyword>
<feature type="transmembrane region" description="Helical" evidence="20">
    <location>
        <begin position="410"/>
        <end position="438"/>
    </location>
</feature>
<evidence type="ECO:0000256" key="10">
    <source>
        <dbReference type="ARBA" id="ARBA00022989"/>
    </source>
</evidence>
<keyword evidence="7" id="KW-0256">Endoplasmic reticulum</keyword>
<feature type="transmembrane region" description="Helical" evidence="20">
    <location>
        <begin position="105"/>
        <end position="123"/>
    </location>
</feature>
<evidence type="ECO:0000256" key="11">
    <source>
        <dbReference type="ARBA" id="ARBA00023002"/>
    </source>
</evidence>
<feature type="region of interest" description="Disordered" evidence="21">
    <location>
        <begin position="1"/>
        <end position="37"/>
    </location>
</feature>
<comment type="subcellular location">
    <subcellularLocation>
        <location evidence="1">Endoplasmic reticulum membrane</location>
        <topology evidence="1">Multi-pass membrane protein</topology>
    </subcellularLocation>
</comment>
<gene>
    <name evidence="22" type="ORF">Q9L58_001640</name>
</gene>
<comment type="caution">
    <text evidence="22">The sequence shown here is derived from an EMBL/GenBank/DDBJ whole genome shotgun (WGS) entry which is preliminary data.</text>
</comment>
<keyword evidence="16 20" id="KW-0753">Steroid metabolism</keyword>
<evidence type="ECO:0000256" key="14">
    <source>
        <dbReference type="ARBA" id="ARBA00023136"/>
    </source>
</evidence>
<keyword evidence="10 20" id="KW-1133">Transmembrane helix</keyword>
<evidence type="ECO:0000256" key="12">
    <source>
        <dbReference type="ARBA" id="ARBA00023011"/>
    </source>
</evidence>
<evidence type="ECO:0000256" key="3">
    <source>
        <dbReference type="ARBA" id="ARBA00022516"/>
    </source>
</evidence>
<keyword evidence="3 20" id="KW-0444">Lipid biosynthesis</keyword>
<dbReference type="PANTHER" id="PTHR21257">
    <property type="entry name" value="DELTA(14)-STEROL REDUCTASE"/>
    <property type="match status" value="1"/>
</dbReference>
<dbReference type="Pfam" id="PF01222">
    <property type="entry name" value="ERG4_ERG24"/>
    <property type="match status" value="1"/>
</dbReference>
<evidence type="ECO:0000256" key="8">
    <source>
        <dbReference type="ARBA" id="ARBA00022857"/>
    </source>
</evidence>
<feature type="transmembrane region" description="Helical" evidence="20">
    <location>
        <begin position="299"/>
        <end position="317"/>
    </location>
</feature>
<evidence type="ECO:0000256" key="16">
    <source>
        <dbReference type="ARBA" id="ARBA00023221"/>
    </source>
</evidence>
<keyword evidence="5 20" id="KW-0812">Transmembrane</keyword>
<dbReference type="PANTHER" id="PTHR21257:SF38">
    <property type="entry name" value="7-DEHYDROCHOLESTEROL REDUCTASE"/>
    <property type="match status" value="1"/>
</dbReference>
<feature type="transmembrane region" description="Helical" evidence="20">
    <location>
        <begin position="329"/>
        <end position="348"/>
    </location>
</feature>
<keyword evidence="14 20" id="KW-0472">Membrane</keyword>
<evidence type="ECO:0000256" key="13">
    <source>
        <dbReference type="ARBA" id="ARBA00023098"/>
    </source>
</evidence>
<keyword evidence="8" id="KW-0521">NADP</keyword>
<dbReference type="EMBL" id="JBBBZM010000012">
    <property type="protein sequence ID" value="KAL0639413.1"/>
    <property type="molecule type" value="Genomic_DNA"/>
</dbReference>
<accession>A0ABR3GUA2</accession>
<keyword evidence="12 20" id="KW-0756">Sterol biosynthesis</keyword>
<feature type="transmembrane region" description="Helical" evidence="20">
    <location>
        <begin position="47"/>
        <end position="71"/>
    </location>
</feature>
<feature type="transmembrane region" description="Helical" evidence="20">
    <location>
        <begin position="143"/>
        <end position="162"/>
    </location>
</feature>
<keyword evidence="6" id="KW-0152">Cholesterol biosynthesis</keyword>
<evidence type="ECO:0000256" key="19">
    <source>
        <dbReference type="ARBA" id="ARBA00042688"/>
    </source>
</evidence>
<evidence type="ECO:0000256" key="6">
    <source>
        <dbReference type="ARBA" id="ARBA00022778"/>
    </source>
</evidence>
<dbReference type="EC" id="1.3.1.21" evidence="17"/>
<keyword evidence="11 20" id="KW-0560">Oxidoreductase</keyword>
<reference evidence="22 23" key="1">
    <citation type="submission" date="2024-02" db="EMBL/GenBank/DDBJ databases">
        <title>Discinaceae phylogenomics.</title>
        <authorList>
            <person name="Dirks A.C."/>
            <person name="James T.Y."/>
        </authorList>
    </citation>
    <scope>NUCLEOTIDE SEQUENCE [LARGE SCALE GENOMIC DNA]</scope>
    <source>
        <strain evidence="22 23">ACD0624</strain>
    </source>
</reference>
<dbReference type="Proteomes" id="UP001447188">
    <property type="component" value="Unassembled WGS sequence"/>
</dbReference>
<evidence type="ECO:0000313" key="23">
    <source>
        <dbReference type="Proteomes" id="UP001447188"/>
    </source>
</evidence>
<evidence type="ECO:0000256" key="20">
    <source>
        <dbReference type="RuleBase" id="RU369120"/>
    </source>
</evidence>
<sequence>MVLNPRPNARAPAESTLPPKNTDKKHDDGTPEAHVNPSWGRFNGDSWLSVIGVGAIMLLCPILVIVVAIALSDFNGSITTTLLAIATQNPIEFAKLYAPRPTIEAMLGYAAWLLFQTALYLWVPSATGYGQRTPAGHLLPYKVNGIHAWVITHALAAGAVYLGYIDGALIAKHWGGLMVAMNVYGYFLTTISYIKAHVDPTHPDDRKFSGSKVYDFYMGVELNPRFGKWFDFKLFHNGRPGIVAWTLIDLSYAVWQFQLHGYVTNSMIIVNILHAFYVVDFFINEDWYLRTIDICHDHYGFYLAWGSMVWLPTIYTLQAQYLARYPVDLPTPTAIAILGIGISGYIMFRSVNHQKDIVRRTNGDCLIWGKKAEVIRAKYKTADGKDHESLLLCSGWWGLVRHANYLGDLILSYSVCAACGFGHILPWTYAIFMTILLVQRCGRDDTRCTGKYGDDWKKYCSKVRWRLVPGIY</sequence>
<evidence type="ECO:0000256" key="15">
    <source>
        <dbReference type="ARBA" id="ARBA00023166"/>
    </source>
</evidence>
<evidence type="ECO:0000256" key="7">
    <source>
        <dbReference type="ARBA" id="ARBA00022824"/>
    </source>
</evidence>
<dbReference type="InterPro" id="IPR001171">
    <property type="entry name" value="ERG24_DHCR-like"/>
</dbReference>
<comment type="similarity">
    <text evidence="2 20">Belongs to the ERG4/ERG24 family.</text>
</comment>
<evidence type="ECO:0000256" key="9">
    <source>
        <dbReference type="ARBA" id="ARBA00022955"/>
    </source>
</evidence>
<dbReference type="PROSITE" id="PS01017">
    <property type="entry name" value="STEROL_REDUCT_1"/>
    <property type="match status" value="1"/>
</dbReference>
<evidence type="ECO:0000256" key="5">
    <source>
        <dbReference type="ARBA" id="ARBA00022692"/>
    </source>
</evidence>
<name>A0ABR3GUA2_9PEZI</name>
<organism evidence="22 23">
    <name type="scientific">Discina gigas</name>
    <dbReference type="NCBI Taxonomy" id="1032678"/>
    <lineage>
        <taxon>Eukaryota</taxon>
        <taxon>Fungi</taxon>
        <taxon>Dikarya</taxon>
        <taxon>Ascomycota</taxon>
        <taxon>Pezizomycotina</taxon>
        <taxon>Pezizomycetes</taxon>
        <taxon>Pezizales</taxon>
        <taxon>Discinaceae</taxon>
        <taxon>Discina</taxon>
    </lineage>
</organism>
<evidence type="ECO:0000256" key="4">
    <source>
        <dbReference type="ARBA" id="ARBA00022548"/>
    </source>
</evidence>
<dbReference type="Gene3D" id="1.20.120.1630">
    <property type="match status" value="1"/>
</dbReference>
<keyword evidence="23" id="KW-1185">Reference proteome</keyword>
<proteinExistence type="inferred from homology"/>
<feature type="compositionally biased region" description="Basic and acidic residues" evidence="21">
    <location>
        <begin position="21"/>
        <end position="31"/>
    </location>
</feature>
<evidence type="ECO:0000256" key="2">
    <source>
        <dbReference type="ARBA" id="ARBA00005402"/>
    </source>
</evidence>
<keyword evidence="13 20" id="KW-0443">Lipid metabolism</keyword>
<protein>
    <recommendedName>
        <fullName evidence="18">7-dehydrocholesterol reductase</fullName>
        <ecNumber evidence="17">1.3.1.21</ecNumber>
    </recommendedName>
    <alternativeName>
        <fullName evidence="19">Sterol Delta(7)-reductase</fullName>
    </alternativeName>
</protein>
<evidence type="ECO:0000256" key="18">
    <source>
        <dbReference type="ARBA" id="ARBA00039984"/>
    </source>
</evidence>
<keyword evidence="15 20" id="KW-1207">Sterol metabolism</keyword>
<evidence type="ECO:0000256" key="21">
    <source>
        <dbReference type="SAM" id="MobiDB-lite"/>
    </source>
</evidence>
<keyword evidence="9 20" id="KW-0752">Steroid biosynthesis</keyword>
<evidence type="ECO:0000256" key="1">
    <source>
        <dbReference type="ARBA" id="ARBA00004477"/>
    </source>
</evidence>
<evidence type="ECO:0000313" key="22">
    <source>
        <dbReference type="EMBL" id="KAL0639413.1"/>
    </source>
</evidence>
<evidence type="ECO:0000256" key="17">
    <source>
        <dbReference type="ARBA" id="ARBA00038851"/>
    </source>
</evidence>
<dbReference type="InterPro" id="IPR018083">
    <property type="entry name" value="Sterol_reductase_CS"/>
</dbReference>
<feature type="transmembrane region" description="Helical" evidence="20">
    <location>
        <begin position="262"/>
        <end position="279"/>
    </location>
</feature>